<feature type="transmembrane region" description="Helical" evidence="7">
    <location>
        <begin position="149"/>
        <end position="170"/>
    </location>
</feature>
<feature type="transmembrane region" description="Helical" evidence="7">
    <location>
        <begin position="196"/>
        <end position="217"/>
    </location>
</feature>
<dbReference type="SUPFAM" id="SSF161098">
    <property type="entry name" value="MetI-like"/>
    <property type="match status" value="1"/>
</dbReference>
<keyword evidence="3" id="KW-1003">Cell membrane</keyword>
<dbReference type="PROSITE" id="PS50928">
    <property type="entry name" value="ABC_TM1"/>
    <property type="match status" value="1"/>
</dbReference>
<dbReference type="Pfam" id="PF00528">
    <property type="entry name" value="BPD_transp_1"/>
    <property type="match status" value="1"/>
</dbReference>
<dbReference type="InterPro" id="IPR000515">
    <property type="entry name" value="MetI-like"/>
</dbReference>
<feature type="transmembrane region" description="Helical" evidence="7">
    <location>
        <begin position="272"/>
        <end position="291"/>
    </location>
</feature>
<evidence type="ECO:0000256" key="5">
    <source>
        <dbReference type="ARBA" id="ARBA00022989"/>
    </source>
</evidence>
<evidence type="ECO:0000256" key="7">
    <source>
        <dbReference type="RuleBase" id="RU363032"/>
    </source>
</evidence>
<evidence type="ECO:0000259" key="8">
    <source>
        <dbReference type="PROSITE" id="PS50928"/>
    </source>
</evidence>
<keyword evidence="6 7" id="KW-0472">Membrane</keyword>
<dbReference type="PANTHER" id="PTHR43744:SF9">
    <property type="entry name" value="POLYGALACTURONAN_RHAMNOGALACTURONAN TRANSPORT SYSTEM PERMEASE PROTEIN YTCP"/>
    <property type="match status" value="1"/>
</dbReference>
<comment type="subcellular location">
    <subcellularLocation>
        <location evidence="1 7">Cell membrane</location>
        <topology evidence="1 7">Multi-pass membrane protein</topology>
    </subcellularLocation>
</comment>
<feature type="transmembrane region" description="Helical" evidence="7">
    <location>
        <begin position="117"/>
        <end position="137"/>
    </location>
</feature>
<feature type="transmembrane region" description="Helical" evidence="7">
    <location>
        <begin position="79"/>
        <end position="105"/>
    </location>
</feature>
<reference evidence="10" key="1">
    <citation type="submission" date="2016-12" db="EMBL/GenBank/DDBJ databases">
        <authorList>
            <person name="Gulvik C.A."/>
        </authorList>
    </citation>
    <scope>NUCLEOTIDE SEQUENCE [LARGE SCALE GENOMIC DNA]</scope>
    <source>
        <strain evidence="10">NED12-00049-6B</strain>
    </source>
</reference>
<dbReference type="PANTHER" id="PTHR43744">
    <property type="entry name" value="ABC TRANSPORTER PERMEASE PROTEIN MG189-RELATED-RELATED"/>
    <property type="match status" value="1"/>
</dbReference>
<evidence type="ECO:0000256" key="4">
    <source>
        <dbReference type="ARBA" id="ARBA00022692"/>
    </source>
</evidence>
<organism evidence="9 10">
    <name type="scientific">Streptococcus cuniculi</name>
    <dbReference type="NCBI Taxonomy" id="1432788"/>
    <lineage>
        <taxon>Bacteria</taxon>
        <taxon>Bacillati</taxon>
        <taxon>Bacillota</taxon>
        <taxon>Bacilli</taxon>
        <taxon>Lactobacillales</taxon>
        <taxon>Streptococcaceae</taxon>
        <taxon>Streptococcus</taxon>
    </lineage>
</organism>
<name>A0A1Q8EA57_9STRE</name>
<evidence type="ECO:0000313" key="9">
    <source>
        <dbReference type="EMBL" id="OLF48668.1"/>
    </source>
</evidence>
<proteinExistence type="inferred from homology"/>
<dbReference type="EMBL" id="MSJM01000002">
    <property type="protein sequence ID" value="OLF48668.1"/>
    <property type="molecule type" value="Genomic_DNA"/>
</dbReference>
<keyword evidence="2 7" id="KW-0813">Transport</keyword>
<dbReference type="AlphaFoldDB" id="A0A1Q8EA57"/>
<dbReference type="Proteomes" id="UP000186890">
    <property type="component" value="Unassembled WGS sequence"/>
</dbReference>
<protein>
    <recommendedName>
        <fullName evidence="8">ABC transmembrane type-1 domain-containing protein</fullName>
    </recommendedName>
</protein>
<gene>
    <name evidence="9" type="ORF">BU202_02375</name>
</gene>
<dbReference type="GO" id="GO:0005886">
    <property type="term" value="C:plasma membrane"/>
    <property type="evidence" value="ECO:0007669"/>
    <property type="project" value="UniProtKB-SubCell"/>
</dbReference>
<feature type="domain" description="ABC transmembrane type-1" evidence="8">
    <location>
        <begin position="82"/>
        <end position="291"/>
    </location>
</feature>
<dbReference type="InterPro" id="IPR035906">
    <property type="entry name" value="MetI-like_sf"/>
</dbReference>
<comment type="caution">
    <text evidence="9">The sequence shown here is derived from an EMBL/GenBank/DDBJ whole genome shotgun (WGS) entry which is preliminary data.</text>
</comment>
<dbReference type="GO" id="GO:0055085">
    <property type="term" value="P:transmembrane transport"/>
    <property type="evidence" value="ECO:0007669"/>
    <property type="project" value="InterPro"/>
</dbReference>
<evidence type="ECO:0000256" key="1">
    <source>
        <dbReference type="ARBA" id="ARBA00004651"/>
    </source>
</evidence>
<feature type="transmembrane region" description="Helical" evidence="7">
    <location>
        <begin position="20"/>
        <end position="45"/>
    </location>
</feature>
<sequence>MLTKKKSPTNRRERKGWGQYVLFGVLGLYTCICLLPILLIFIASFTDESVILNKGFTYLPDKWSVDGFMVVLRYGKQLAVSYGVTIFITVTGTFLGLFFMSMFAYVLTKKTFALRGLLIVLITIPMLFSGGALASYIVNTNIYHLKDSLLLLILPGTVGTMNIIIMRTYIQNSIPEELVDSAAIDGAGEARTFFQIILPLMKPVLAAIGFMMATGYWNDWQGALLYIESDSKRPLQLLLINISKSIDMLINNNNIPAEALNALHGAIPSNSATMATVLIVIGPIMILYPFFQKYFIKGLTMGSVKG</sequence>
<evidence type="ECO:0000256" key="2">
    <source>
        <dbReference type="ARBA" id="ARBA00022448"/>
    </source>
</evidence>
<dbReference type="CDD" id="cd06261">
    <property type="entry name" value="TM_PBP2"/>
    <property type="match status" value="1"/>
</dbReference>
<evidence type="ECO:0000256" key="6">
    <source>
        <dbReference type="ARBA" id="ARBA00023136"/>
    </source>
</evidence>
<keyword evidence="10" id="KW-1185">Reference proteome</keyword>
<evidence type="ECO:0000256" key="3">
    <source>
        <dbReference type="ARBA" id="ARBA00022475"/>
    </source>
</evidence>
<keyword evidence="4 7" id="KW-0812">Transmembrane</keyword>
<comment type="similarity">
    <text evidence="7">Belongs to the binding-protein-dependent transport system permease family.</text>
</comment>
<accession>A0A1Q8EA57</accession>
<evidence type="ECO:0000313" key="10">
    <source>
        <dbReference type="Proteomes" id="UP000186890"/>
    </source>
</evidence>
<dbReference type="Gene3D" id="1.10.3720.10">
    <property type="entry name" value="MetI-like"/>
    <property type="match status" value="1"/>
</dbReference>
<keyword evidence="5 7" id="KW-1133">Transmembrane helix</keyword>